<dbReference type="AlphaFoldDB" id="A0A6J4N449"/>
<feature type="non-terminal residue" evidence="1">
    <location>
        <position position="1"/>
    </location>
</feature>
<accession>A0A6J4N449</accession>
<name>A0A6J4N449_9CHLR</name>
<evidence type="ECO:0000313" key="1">
    <source>
        <dbReference type="EMBL" id="CAA9377416.1"/>
    </source>
</evidence>
<protein>
    <submittedName>
        <fullName evidence="1">Uncharacterized protein</fullName>
    </submittedName>
</protein>
<dbReference type="EMBL" id="CADCTR010002994">
    <property type="protein sequence ID" value="CAA9377416.1"/>
    <property type="molecule type" value="Genomic_DNA"/>
</dbReference>
<gene>
    <name evidence="1" type="ORF">AVDCRST_MAG93-8924</name>
</gene>
<proteinExistence type="predicted"/>
<sequence length="53" mass="6080">PLSLRREANTMSARLTERKIGPLESVMHFEQSIATYQLRVPLQQRSGLKRSTP</sequence>
<organism evidence="1">
    <name type="scientific">uncultured Chloroflexia bacterium</name>
    <dbReference type="NCBI Taxonomy" id="1672391"/>
    <lineage>
        <taxon>Bacteria</taxon>
        <taxon>Bacillati</taxon>
        <taxon>Chloroflexota</taxon>
        <taxon>Chloroflexia</taxon>
        <taxon>environmental samples</taxon>
    </lineage>
</organism>
<reference evidence="1" key="1">
    <citation type="submission" date="2020-02" db="EMBL/GenBank/DDBJ databases">
        <authorList>
            <person name="Meier V. D."/>
        </authorList>
    </citation>
    <scope>NUCLEOTIDE SEQUENCE</scope>
    <source>
        <strain evidence="1">AVDCRST_MAG93</strain>
    </source>
</reference>